<accession>A0A8X6YTD6</accession>
<gene>
    <name evidence="1" type="ORF">TNIN_207571</name>
</gene>
<evidence type="ECO:0000313" key="1">
    <source>
        <dbReference type="EMBL" id="GFY78896.1"/>
    </source>
</evidence>
<dbReference type="AlphaFoldDB" id="A0A8X6YTD6"/>
<keyword evidence="2" id="KW-1185">Reference proteome</keyword>
<comment type="caution">
    <text evidence="1">The sequence shown here is derived from an EMBL/GenBank/DDBJ whole genome shotgun (WGS) entry which is preliminary data.</text>
</comment>
<organism evidence="1 2">
    <name type="scientific">Trichonephila inaurata madagascariensis</name>
    <dbReference type="NCBI Taxonomy" id="2747483"/>
    <lineage>
        <taxon>Eukaryota</taxon>
        <taxon>Metazoa</taxon>
        <taxon>Ecdysozoa</taxon>
        <taxon>Arthropoda</taxon>
        <taxon>Chelicerata</taxon>
        <taxon>Arachnida</taxon>
        <taxon>Araneae</taxon>
        <taxon>Araneomorphae</taxon>
        <taxon>Entelegynae</taxon>
        <taxon>Araneoidea</taxon>
        <taxon>Nephilidae</taxon>
        <taxon>Trichonephila</taxon>
        <taxon>Trichonephila inaurata</taxon>
    </lineage>
</organism>
<protein>
    <submittedName>
        <fullName evidence="1">Uncharacterized protein</fullName>
    </submittedName>
</protein>
<reference evidence="1" key="1">
    <citation type="submission" date="2020-08" db="EMBL/GenBank/DDBJ databases">
        <title>Multicomponent nature underlies the extraordinary mechanical properties of spider dragline silk.</title>
        <authorList>
            <person name="Kono N."/>
            <person name="Nakamura H."/>
            <person name="Mori M."/>
            <person name="Yoshida Y."/>
            <person name="Ohtoshi R."/>
            <person name="Malay A.D."/>
            <person name="Moran D.A.P."/>
            <person name="Tomita M."/>
            <person name="Numata K."/>
            <person name="Arakawa K."/>
        </authorList>
    </citation>
    <scope>NUCLEOTIDE SEQUENCE</scope>
</reference>
<evidence type="ECO:0000313" key="2">
    <source>
        <dbReference type="Proteomes" id="UP000886998"/>
    </source>
</evidence>
<sequence>MSPLMSITGHSDSLDRSLRSEPPGYFFVGFGSAGSGSAFLADCWREPLHTLHDINARTRRQASTNLMAEIRKFKIYKSISRESFRVR</sequence>
<dbReference type="Proteomes" id="UP000886998">
    <property type="component" value="Unassembled WGS sequence"/>
</dbReference>
<dbReference type="EMBL" id="BMAV01023265">
    <property type="protein sequence ID" value="GFY78896.1"/>
    <property type="molecule type" value="Genomic_DNA"/>
</dbReference>
<name>A0A8X6YTD6_9ARAC</name>
<proteinExistence type="predicted"/>